<evidence type="ECO:0000256" key="2">
    <source>
        <dbReference type="ARBA" id="ARBA00006285"/>
    </source>
</evidence>
<dbReference type="PANTHER" id="PTHR22600">
    <property type="entry name" value="BETA-HEXOSAMINIDASE"/>
    <property type="match status" value="1"/>
</dbReference>
<feature type="domain" description="Glycoside hydrolase family 20 catalytic" evidence="9">
    <location>
        <begin position="146"/>
        <end position="458"/>
    </location>
</feature>
<feature type="active site" description="Proton donor" evidence="8">
    <location>
        <position position="298"/>
    </location>
</feature>
<dbReference type="InterPro" id="IPR029019">
    <property type="entry name" value="HEX_eukaryotic_N"/>
</dbReference>
<dbReference type="AlphaFoldDB" id="A0AAD7XMF0"/>
<evidence type="ECO:0000256" key="3">
    <source>
        <dbReference type="ARBA" id="ARBA00022729"/>
    </source>
</evidence>
<gene>
    <name evidence="11" type="ORF">CTAYLR_009228</name>
</gene>
<dbReference type="InterPro" id="IPR025705">
    <property type="entry name" value="Beta_hexosaminidase_sua/sub"/>
</dbReference>
<dbReference type="PIRSF" id="PIRSF001093">
    <property type="entry name" value="B-hxosamndse_ab_euk"/>
    <property type="match status" value="1"/>
</dbReference>
<dbReference type="PANTHER" id="PTHR22600:SF21">
    <property type="entry name" value="BETA-HEXOSAMINIDASE A"/>
    <property type="match status" value="1"/>
</dbReference>
<keyword evidence="5" id="KW-0325">Glycoprotein</keyword>
<evidence type="ECO:0000256" key="6">
    <source>
        <dbReference type="ARBA" id="ARBA00023295"/>
    </source>
</evidence>
<dbReference type="SUPFAM" id="SSF51445">
    <property type="entry name" value="(Trans)glycosidases"/>
    <property type="match status" value="1"/>
</dbReference>
<evidence type="ECO:0000256" key="5">
    <source>
        <dbReference type="ARBA" id="ARBA00023180"/>
    </source>
</evidence>
<dbReference type="Pfam" id="PF14845">
    <property type="entry name" value="Glycohydro_20b2"/>
    <property type="match status" value="1"/>
</dbReference>
<organism evidence="11 12">
    <name type="scientific">Chrysophaeum taylorii</name>
    <dbReference type="NCBI Taxonomy" id="2483200"/>
    <lineage>
        <taxon>Eukaryota</taxon>
        <taxon>Sar</taxon>
        <taxon>Stramenopiles</taxon>
        <taxon>Ochrophyta</taxon>
        <taxon>Pelagophyceae</taxon>
        <taxon>Pelagomonadales</taxon>
        <taxon>Pelagomonadaceae</taxon>
        <taxon>Chrysophaeum</taxon>
    </lineage>
</organism>
<dbReference type="GO" id="GO:0006689">
    <property type="term" value="P:ganglioside catabolic process"/>
    <property type="evidence" value="ECO:0007669"/>
    <property type="project" value="TreeGrafter"/>
</dbReference>
<dbReference type="PRINTS" id="PR00738">
    <property type="entry name" value="GLHYDRLASE20"/>
</dbReference>
<evidence type="ECO:0000256" key="1">
    <source>
        <dbReference type="ARBA" id="ARBA00001231"/>
    </source>
</evidence>
<evidence type="ECO:0000259" key="10">
    <source>
        <dbReference type="Pfam" id="PF14845"/>
    </source>
</evidence>
<dbReference type="InterPro" id="IPR015883">
    <property type="entry name" value="Glyco_hydro_20_cat"/>
</dbReference>
<accession>A0AAD7XMF0</accession>
<keyword evidence="4 7" id="KW-0378">Hydrolase</keyword>
<dbReference type="GO" id="GO:0030203">
    <property type="term" value="P:glycosaminoglycan metabolic process"/>
    <property type="evidence" value="ECO:0007669"/>
    <property type="project" value="TreeGrafter"/>
</dbReference>
<dbReference type="GO" id="GO:0005975">
    <property type="term" value="P:carbohydrate metabolic process"/>
    <property type="evidence" value="ECO:0007669"/>
    <property type="project" value="InterPro"/>
</dbReference>
<evidence type="ECO:0000313" key="11">
    <source>
        <dbReference type="EMBL" id="KAJ8604240.1"/>
    </source>
</evidence>
<keyword evidence="12" id="KW-1185">Reference proteome</keyword>
<evidence type="ECO:0000313" key="12">
    <source>
        <dbReference type="Proteomes" id="UP001230188"/>
    </source>
</evidence>
<keyword evidence="6 7" id="KW-0326">Glycosidase</keyword>
<sequence>MLLLIIIIKCSLAVWPIPARWWSSEGRNATVVVSPQDFSFSGGGGKSRVLAAAFERYRDIFFPHSTTTTTADPAGVVVEVADPDAELGDGDERYSLRIVGGWARLRAATVWGALRGLETLSQLVEFDFGTERYTLRDASIVDGPRFAHRGLLIDCGRHFEPLPSLRRLVDAMAYAKLNVLHWHLTEDESFPMPSRVHPELQGKGAWSAGEKYAVSEIRKFVEYAKYRGVRVIPEFDVPGHATSWRNSHPEIFASGCGSDAKRGALDPGKNETWVLLGSQLADWAALFSDKFLHLGSDEVPSSCWNNSFDLEFMKSQNFSTFEDLYDYFVKRVVDLVPSRNHVILWDEAFQDATPDPARVVVQNWHDATLLRDIIAAGYRAVASPNAYWYLDHLATSWETMYAFDPADGLDGLDDDDGEDAPLLLGGEGCMWGETVDPSDLEPTVWPRLAAIAERLWSPRNLTADTQMAEPRLRAFRCLLLARGVRAGLVNSSLARSPPPNPGRCDQ</sequence>
<protein>
    <recommendedName>
        <fullName evidence="7">Beta-hexosaminidase</fullName>
        <ecNumber evidence="7">3.2.1.52</ecNumber>
    </recommendedName>
</protein>
<dbReference type="InterPro" id="IPR017853">
    <property type="entry name" value="GH"/>
</dbReference>
<evidence type="ECO:0000256" key="7">
    <source>
        <dbReference type="PIRNR" id="PIRNR001093"/>
    </source>
</evidence>
<evidence type="ECO:0000259" key="9">
    <source>
        <dbReference type="Pfam" id="PF00728"/>
    </source>
</evidence>
<dbReference type="Gene3D" id="3.20.20.80">
    <property type="entry name" value="Glycosidases"/>
    <property type="match status" value="1"/>
</dbReference>
<dbReference type="Pfam" id="PF00728">
    <property type="entry name" value="Glyco_hydro_20"/>
    <property type="match status" value="1"/>
</dbReference>
<dbReference type="EMBL" id="JAQMWT010000336">
    <property type="protein sequence ID" value="KAJ8604240.1"/>
    <property type="molecule type" value="Genomic_DNA"/>
</dbReference>
<dbReference type="Gene3D" id="3.30.379.10">
    <property type="entry name" value="Chitobiase/beta-hexosaminidase domain 2-like"/>
    <property type="match status" value="1"/>
</dbReference>
<comment type="caution">
    <text evidence="11">The sequence shown here is derived from an EMBL/GenBank/DDBJ whole genome shotgun (WGS) entry which is preliminary data.</text>
</comment>
<dbReference type="EC" id="3.2.1.52" evidence="7"/>
<dbReference type="InterPro" id="IPR029018">
    <property type="entry name" value="Hex-like_dom2"/>
</dbReference>
<comment type="catalytic activity">
    <reaction evidence="1 7">
        <text>Hydrolysis of terminal non-reducing N-acetyl-D-hexosamine residues in N-acetyl-beta-D-hexosaminides.</text>
        <dbReference type="EC" id="3.2.1.52"/>
    </reaction>
</comment>
<reference evidence="11" key="1">
    <citation type="submission" date="2023-01" db="EMBL/GenBank/DDBJ databases">
        <title>Metagenome sequencing of chrysophaentin producing Chrysophaeum taylorii.</title>
        <authorList>
            <person name="Davison J."/>
            <person name="Bewley C."/>
        </authorList>
    </citation>
    <scope>NUCLEOTIDE SEQUENCE</scope>
    <source>
        <strain evidence="11">NIES-1699</strain>
    </source>
</reference>
<dbReference type="GO" id="GO:0016020">
    <property type="term" value="C:membrane"/>
    <property type="evidence" value="ECO:0007669"/>
    <property type="project" value="TreeGrafter"/>
</dbReference>
<proteinExistence type="inferred from homology"/>
<comment type="similarity">
    <text evidence="2 7">Belongs to the glycosyl hydrolase 20 family.</text>
</comment>
<evidence type="ECO:0000256" key="8">
    <source>
        <dbReference type="PIRSR" id="PIRSR001093-1"/>
    </source>
</evidence>
<evidence type="ECO:0000256" key="4">
    <source>
        <dbReference type="ARBA" id="ARBA00022801"/>
    </source>
</evidence>
<dbReference type="GO" id="GO:0005764">
    <property type="term" value="C:lysosome"/>
    <property type="evidence" value="ECO:0007669"/>
    <property type="project" value="TreeGrafter"/>
</dbReference>
<feature type="domain" description="Beta-hexosaminidase eukaryotic type N-terminal" evidence="10">
    <location>
        <begin position="14"/>
        <end position="123"/>
    </location>
</feature>
<keyword evidence="3" id="KW-0732">Signal</keyword>
<dbReference type="Proteomes" id="UP001230188">
    <property type="component" value="Unassembled WGS sequence"/>
</dbReference>
<dbReference type="FunFam" id="3.20.20.80:FF:000063">
    <property type="entry name" value="Beta-hexosaminidase"/>
    <property type="match status" value="1"/>
</dbReference>
<name>A0AAD7XMF0_9STRA</name>
<dbReference type="GO" id="GO:0004563">
    <property type="term" value="F:beta-N-acetylhexosaminidase activity"/>
    <property type="evidence" value="ECO:0007669"/>
    <property type="project" value="UniProtKB-EC"/>
</dbReference>
<dbReference type="SUPFAM" id="SSF55545">
    <property type="entry name" value="beta-N-acetylhexosaminidase-like domain"/>
    <property type="match status" value="1"/>
</dbReference>